<keyword evidence="2" id="KW-1185">Reference proteome</keyword>
<evidence type="ECO:0000313" key="1">
    <source>
        <dbReference type="EMBL" id="KAJ4463060.1"/>
    </source>
</evidence>
<protein>
    <submittedName>
        <fullName evidence="1">Uncharacterized protein</fullName>
    </submittedName>
</protein>
<sequence length="577" mass="64262">MLTRDEEQNLARTLPRWAKIIDCYVIGVDVLNKPTDHSEDVIRRTLAGIPGVIVKINFEGMGPSWSKLMEAGREACPNVTHGILADADFAPINTDWDKSELDPMCSKHSFKIWSEDGLNERTLDWIYRNIPGSVVKRRTHQTVEVPPIPGQTYYQTMVSLRIEESAGYGDRAGGKNERYIEMLKADLADLPDDPRTLYYLGYAHFDIFNKNQGPSSPPRPSFPTRPIDRLCRSLAPRGVEYLKRRVALTSTGYYEERFFAMIKLGEIYERFYRNLEEAVRYYRMAADFDPERADAWFYWVSHPLRPSAMAGAGQIYRLAGQPENAYTPALRAAATPLPVRSLFQWRYMYDCLAPLELARVTLTMPNPTASQIREALPHIARGLTGCGGGAEAAEMKGALEALRNHVVLKVPPCPPDPTPPCSNLAPFLVQAAGGAASVDPPAAAAPLRQKAASFAALEGTLGQIAAFEQVAGPRETHPRPHLAPLSLWGIQTFPLQEGVFSRAGEAELWSDLMDAFAELRKIARVRVSVLCRDFRAASGSFLREWPSIAPRVAQVLAGTDYNTQWEKIAERVGSTCR</sequence>
<proteinExistence type="predicted"/>
<organism evidence="1 2">
    <name type="scientific">Paratrimastix pyriformis</name>
    <dbReference type="NCBI Taxonomy" id="342808"/>
    <lineage>
        <taxon>Eukaryota</taxon>
        <taxon>Metamonada</taxon>
        <taxon>Preaxostyla</taxon>
        <taxon>Paratrimastigidae</taxon>
        <taxon>Paratrimastix</taxon>
    </lineage>
</organism>
<comment type="caution">
    <text evidence="1">The sequence shown here is derived from an EMBL/GenBank/DDBJ whole genome shotgun (WGS) entry which is preliminary data.</text>
</comment>
<evidence type="ECO:0000313" key="2">
    <source>
        <dbReference type="Proteomes" id="UP001141327"/>
    </source>
</evidence>
<reference evidence="1" key="1">
    <citation type="journal article" date="2022" name="bioRxiv">
        <title>Genomics of Preaxostyla Flagellates Illuminates Evolutionary Transitions and the Path Towards Mitochondrial Loss.</title>
        <authorList>
            <person name="Novak L.V.F."/>
            <person name="Treitli S.C."/>
            <person name="Pyrih J."/>
            <person name="Halakuc P."/>
            <person name="Pipaliya S.V."/>
            <person name="Vacek V."/>
            <person name="Brzon O."/>
            <person name="Soukal P."/>
            <person name="Eme L."/>
            <person name="Dacks J.B."/>
            <person name="Karnkowska A."/>
            <person name="Elias M."/>
            <person name="Hampl V."/>
        </authorList>
    </citation>
    <scope>NUCLEOTIDE SEQUENCE</scope>
    <source>
        <strain evidence="1">RCP-MX</strain>
    </source>
</reference>
<gene>
    <name evidence="1" type="ORF">PAPYR_310</name>
</gene>
<dbReference type="EMBL" id="JAPMOS010000001">
    <property type="protein sequence ID" value="KAJ4463060.1"/>
    <property type="molecule type" value="Genomic_DNA"/>
</dbReference>
<dbReference type="InterPro" id="IPR011990">
    <property type="entry name" value="TPR-like_helical_dom_sf"/>
</dbReference>
<accession>A0ABQ8UVD8</accession>
<dbReference type="Gene3D" id="1.25.40.10">
    <property type="entry name" value="Tetratricopeptide repeat domain"/>
    <property type="match status" value="1"/>
</dbReference>
<dbReference type="Proteomes" id="UP001141327">
    <property type="component" value="Unassembled WGS sequence"/>
</dbReference>
<dbReference type="SUPFAM" id="SSF48452">
    <property type="entry name" value="TPR-like"/>
    <property type="match status" value="1"/>
</dbReference>
<name>A0ABQ8UVD8_9EUKA</name>